<evidence type="ECO:0000313" key="2">
    <source>
        <dbReference type="Proteomes" id="UP000622890"/>
    </source>
</evidence>
<dbReference type="AlphaFoldDB" id="A0A934SUG1"/>
<dbReference type="EMBL" id="JAEPBG010000006">
    <property type="protein sequence ID" value="MBK4735922.1"/>
    <property type="molecule type" value="Genomic_DNA"/>
</dbReference>
<evidence type="ECO:0000313" key="1">
    <source>
        <dbReference type="EMBL" id="MBK4735922.1"/>
    </source>
</evidence>
<keyword evidence="2" id="KW-1185">Reference proteome</keyword>
<dbReference type="Proteomes" id="UP000622890">
    <property type="component" value="Unassembled WGS sequence"/>
</dbReference>
<comment type="caution">
    <text evidence="1">The sequence shown here is derived from an EMBL/GenBank/DDBJ whole genome shotgun (WGS) entry which is preliminary data.</text>
</comment>
<protein>
    <submittedName>
        <fullName evidence="1">Uncharacterized protein</fullName>
    </submittedName>
</protein>
<accession>A0A934SUG1</accession>
<name>A0A934SUG1_9BURK</name>
<dbReference type="RefSeq" id="WP_200592831.1">
    <property type="nucleotide sequence ID" value="NZ_JAEPBG010000006.1"/>
</dbReference>
<proteinExistence type="predicted"/>
<sequence>MVKTAKLSFAVSTVTPEGVQVCVGQVWRDLDERMGNRQCRVEAVDEINGKATMRSVHSPTKPATKVAIRRMRRGSAGWELVREASR</sequence>
<organism evidence="1 2">
    <name type="scientific">Noviherbaspirillum pedocola</name>
    <dbReference type="NCBI Taxonomy" id="2801341"/>
    <lineage>
        <taxon>Bacteria</taxon>
        <taxon>Pseudomonadati</taxon>
        <taxon>Pseudomonadota</taxon>
        <taxon>Betaproteobacteria</taxon>
        <taxon>Burkholderiales</taxon>
        <taxon>Oxalobacteraceae</taxon>
        <taxon>Noviherbaspirillum</taxon>
    </lineage>
</organism>
<reference evidence="1" key="1">
    <citation type="submission" date="2021-01" db="EMBL/GenBank/DDBJ databases">
        <title>Genome sequence of strain Noviherbaspirillum sp. DKR-6.</title>
        <authorList>
            <person name="Chaudhary D.K."/>
        </authorList>
    </citation>
    <scope>NUCLEOTIDE SEQUENCE</scope>
    <source>
        <strain evidence="1">DKR-6</strain>
    </source>
</reference>
<gene>
    <name evidence="1" type="ORF">JJB74_14980</name>
</gene>